<accession>A0A9P4Q046</accession>
<keyword evidence="3" id="KW-1185">Reference proteome</keyword>
<dbReference type="Proteomes" id="UP000799441">
    <property type="component" value="Unassembled WGS sequence"/>
</dbReference>
<dbReference type="InterPro" id="IPR018712">
    <property type="entry name" value="Tle1-like_cat"/>
</dbReference>
<feature type="domain" description="T6SS Phospholipase effector Tle1-like catalytic" evidence="1">
    <location>
        <begin position="42"/>
        <end position="356"/>
    </location>
</feature>
<evidence type="ECO:0000313" key="2">
    <source>
        <dbReference type="EMBL" id="KAF2717279.1"/>
    </source>
</evidence>
<dbReference type="PANTHER" id="PTHR33840">
    <property type="match status" value="1"/>
</dbReference>
<organism evidence="2 3">
    <name type="scientific">Polychaeton citri CBS 116435</name>
    <dbReference type="NCBI Taxonomy" id="1314669"/>
    <lineage>
        <taxon>Eukaryota</taxon>
        <taxon>Fungi</taxon>
        <taxon>Dikarya</taxon>
        <taxon>Ascomycota</taxon>
        <taxon>Pezizomycotina</taxon>
        <taxon>Dothideomycetes</taxon>
        <taxon>Dothideomycetidae</taxon>
        <taxon>Capnodiales</taxon>
        <taxon>Capnodiaceae</taxon>
        <taxon>Polychaeton</taxon>
    </lineage>
</organism>
<proteinExistence type="predicted"/>
<dbReference type="InterPro" id="IPR029058">
    <property type="entry name" value="AB_hydrolase_fold"/>
</dbReference>
<gene>
    <name evidence="2" type="ORF">K431DRAFT_288659</name>
</gene>
<evidence type="ECO:0000259" key="1">
    <source>
        <dbReference type="Pfam" id="PF09994"/>
    </source>
</evidence>
<reference evidence="2" key="1">
    <citation type="journal article" date="2020" name="Stud. Mycol.">
        <title>101 Dothideomycetes genomes: a test case for predicting lifestyles and emergence of pathogens.</title>
        <authorList>
            <person name="Haridas S."/>
            <person name="Albert R."/>
            <person name="Binder M."/>
            <person name="Bloem J."/>
            <person name="Labutti K."/>
            <person name="Salamov A."/>
            <person name="Andreopoulos B."/>
            <person name="Baker S."/>
            <person name="Barry K."/>
            <person name="Bills G."/>
            <person name="Bluhm B."/>
            <person name="Cannon C."/>
            <person name="Castanera R."/>
            <person name="Culley D."/>
            <person name="Daum C."/>
            <person name="Ezra D."/>
            <person name="Gonzalez J."/>
            <person name="Henrissat B."/>
            <person name="Kuo A."/>
            <person name="Liang C."/>
            <person name="Lipzen A."/>
            <person name="Lutzoni F."/>
            <person name="Magnuson J."/>
            <person name="Mondo S."/>
            <person name="Nolan M."/>
            <person name="Ohm R."/>
            <person name="Pangilinan J."/>
            <person name="Park H.-J."/>
            <person name="Ramirez L."/>
            <person name="Alfaro M."/>
            <person name="Sun H."/>
            <person name="Tritt A."/>
            <person name="Yoshinaga Y."/>
            <person name="Zwiers L.-H."/>
            <person name="Turgeon B."/>
            <person name="Goodwin S."/>
            <person name="Spatafora J."/>
            <person name="Crous P."/>
            <person name="Grigoriev I."/>
        </authorList>
    </citation>
    <scope>NUCLEOTIDE SEQUENCE</scope>
    <source>
        <strain evidence="2">CBS 116435</strain>
    </source>
</reference>
<comment type="caution">
    <text evidence="2">The sequence shown here is derived from an EMBL/GenBank/DDBJ whole genome shotgun (WGS) entry which is preliminary data.</text>
</comment>
<dbReference type="SUPFAM" id="SSF53474">
    <property type="entry name" value="alpha/beta-Hydrolases"/>
    <property type="match status" value="1"/>
</dbReference>
<protein>
    <recommendedName>
        <fullName evidence="1">T6SS Phospholipase effector Tle1-like catalytic domain-containing protein</fullName>
    </recommendedName>
</protein>
<sequence length="604" mass="69243">MMAMHPSSTASDMNDRPSLTAMDETHRTSITTLVQPRVRVSKKLIVCCDGTWMDRDNGWDPGRWGSSGHLQNPSNVTRLARAIRPEDDGHHPQIAYYQAGVGTSIGLYDQLVGGGTGLGLSENIREAYAFLASNYSEHDQLVPHDSIFLVGFSRGAFTARSIAGLIGAIGVLKRHAMPHFYEIFKDWENAGNPNYQPIFFDNYFKVERDVDKFCPDIDLAHDKTKLGQYMDQYRDHLIQLSLTQEARVKCVGVWDTVGALGIPINPIVQKTLPFLPSFIREYKWFDTRLDNHIDNAFHALALDERRFPFSPALWERVEGCRTNLKQVWFPGAHSNVGGSVADYSIADVSLVWMMDQLAGNTRDQTVEFDDLDWIRFDDDLVEHFYDLRMQYYDRHNNYQPWALGKLYDSLRFPQSLLGARVRHPGGYYRTFYETGNQDERHPLQNTQEYMHASVRVRMDLGGTAVEPDWQHVFPRGLGLKPLFQLAWHKIQRKPFPASYRPTRCRGPMEGWTLVDGHKSHAAPNMDLNANGQSGHAPAHEVKWVYEGNDPEQKGKVILEDKLGRYERMMLQFDRPLAYKVETSNRGRFGILRRTEHQVQPSRTI</sequence>
<evidence type="ECO:0000313" key="3">
    <source>
        <dbReference type="Proteomes" id="UP000799441"/>
    </source>
</evidence>
<dbReference type="AlphaFoldDB" id="A0A9P4Q046"/>
<dbReference type="EMBL" id="MU003847">
    <property type="protein sequence ID" value="KAF2717279.1"/>
    <property type="molecule type" value="Genomic_DNA"/>
</dbReference>
<dbReference type="Pfam" id="PF09994">
    <property type="entry name" value="T6SS_Tle1-like_cat"/>
    <property type="match status" value="1"/>
</dbReference>
<name>A0A9P4Q046_9PEZI</name>
<dbReference type="OrthoDB" id="3057168at2759"/>
<dbReference type="PANTHER" id="PTHR33840:SF1">
    <property type="entry name" value="TLE1 PHOSPHOLIPASE DOMAIN-CONTAINING PROTEIN"/>
    <property type="match status" value="1"/>
</dbReference>